<evidence type="ECO:0000313" key="3">
    <source>
        <dbReference type="Proteomes" id="UP000298616"/>
    </source>
</evidence>
<reference evidence="2 3" key="1">
    <citation type="submission" date="2018-04" db="EMBL/GenBank/DDBJ databases">
        <title>Complete genome uncultured novel isolate.</title>
        <authorList>
            <person name="Merlino G."/>
        </authorList>
    </citation>
    <scope>NUCLEOTIDE SEQUENCE [LARGE SCALE GENOMIC DNA]</scope>
    <source>
        <strain evidence="3">R1DC9</strain>
    </source>
</reference>
<keyword evidence="1" id="KW-1133">Transmembrane helix</keyword>
<dbReference type="Proteomes" id="UP000298616">
    <property type="component" value="Chromosome"/>
</dbReference>
<dbReference type="OrthoDB" id="655954at2"/>
<evidence type="ECO:0000313" key="2">
    <source>
        <dbReference type="EMBL" id="QCK13316.1"/>
    </source>
</evidence>
<accession>A0A4D7JPJ7</accession>
<dbReference type="RefSeq" id="WP_137088913.1">
    <property type="nucleotide sequence ID" value="NZ_CP028923.1"/>
</dbReference>
<keyword evidence="1" id="KW-0472">Membrane</keyword>
<sequence>MRNRSLKKKRKHKNSKNHFWSLFHLIFFLLLTIISQVGGVLYLFSVLVYRLTSSYKKSLLAFITIYALVSGVLLPWFSSYGGRVPLPVNHPYLKPANWFTVITNRHYVSPLVKQELISAAQDIAIENKGYQMIYLDANFPFINGFPLIPHLSHDDGKKVDIAFTYSKDNQISTKLPSIWGYGNYVNPDYTPKQVCPNAGTVYGITEKLPFTNYYNELNINDKLNAAVARRLLKAQRLEKIFVEPYLRKKWSLDHPLVRFQGCHSVRHDDHFHIQFR</sequence>
<keyword evidence="3" id="KW-1185">Reference proteome</keyword>
<proteinExistence type="predicted"/>
<gene>
    <name evidence="2" type="ORF">DCC35_00400</name>
</gene>
<dbReference type="Gene3D" id="3.30.1380.10">
    <property type="match status" value="1"/>
</dbReference>
<dbReference type="EMBL" id="CP028923">
    <property type="protein sequence ID" value="QCK13316.1"/>
    <property type="molecule type" value="Genomic_DNA"/>
</dbReference>
<dbReference type="InterPro" id="IPR009045">
    <property type="entry name" value="Zn_M74/Hedgehog-like"/>
</dbReference>
<feature type="transmembrane region" description="Helical" evidence="1">
    <location>
        <begin position="59"/>
        <end position="77"/>
    </location>
</feature>
<dbReference type="SUPFAM" id="SSF55166">
    <property type="entry name" value="Hedgehog/DD-peptidase"/>
    <property type="match status" value="1"/>
</dbReference>
<keyword evidence="1" id="KW-0812">Transmembrane</keyword>
<evidence type="ECO:0000256" key="1">
    <source>
        <dbReference type="SAM" id="Phobius"/>
    </source>
</evidence>
<dbReference type="AlphaFoldDB" id="A0A4D7JPJ7"/>
<protein>
    <submittedName>
        <fullName evidence="2">Uncharacterized protein</fullName>
    </submittedName>
</protein>
<name>A0A4D7JPJ7_9BACT</name>
<feature type="transmembrane region" description="Helical" evidence="1">
    <location>
        <begin position="21"/>
        <end position="47"/>
    </location>
</feature>
<organism evidence="2 3">
    <name type="scientific">Mangrovivirga cuniculi</name>
    <dbReference type="NCBI Taxonomy" id="2715131"/>
    <lineage>
        <taxon>Bacteria</taxon>
        <taxon>Pseudomonadati</taxon>
        <taxon>Bacteroidota</taxon>
        <taxon>Cytophagia</taxon>
        <taxon>Cytophagales</taxon>
        <taxon>Mangrovivirgaceae</taxon>
        <taxon>Mangrovivirga</taxon>
    </lineage>
</organism>
<dbReference type="KEGG" id="fpf:DCC35_00400"/>